<dbReference type="VEuPathDB" id="PlasmoDB:PGAL8A_00163800"/>
<dbReference type="GeneID" id="39730163"/>
<dbReference type="Proteomes" id="UP000220797">
    <property type="component" value="Unassembled WGS sequence"/>
</dbReference>
<feature type="region of interest" description="Disordered" evidence="1">
    <location>
        <begin position="523"/>
        <end position="605"/>
    </location>
</feature>
<feature type="compositionally biased region" description="Basic and acidic residues" evidence="1">
    <location>
        <begin position="523"/>
        <end position="542"/>
    </location>
</feature>
<evidence type="ECO:0000313" key="3">
    <source>
        <dbReference type="Proteomes" id="UP000220797"/>
    </source>
</evidence>
<feature type="compositionally biased region" description="Acidic residues" evidence="1">
    <location>
        <begin position="543"/>
        <end position="603"/>
    </location>
</feature>
<sequence>MVLKKRNVNNKNTQLKPYYNKAYVKDTTQMNEYNEDYKKEEKNETRIDNCRKKKLYELSKVINIKNTKKHNCFEFNEKIINSKSKLKKKIISDSSCSEDNTIKKNFFVEKIKYENDFDDDKNIFSSNNVENSFNEENEVSNTIITDKNYNEDLQINKNFCSKKYISKDFVKNNDSTEMCNEEDESKLLFSFIKDNIKNDMADKTLCESSINRNNIKTYQCNKNSSNTNSFDETHMNKNNYDKINSNVNLFSENESNENNLRKTESDVDFRFSGKKKNKKNKIISSSENSKYISDYSNLYENSHETDLSYDNSDGKKKTDEYALHLKIFNEQNLDDDYFSFNSLSIKKSIRLYIEFITLSLLSPNFQYKVNYFKVSENTKKVVELLKLNYSNIHKELEKKKFLEEYYNKSDSTTEGLKNNKKKKKKNLKRLFEHDSDSQKNKESYNQSHFSNFMLNQEKMKKKKKKKYIISDGSSLSNIEYSYNKKINLKDENNLNMNNSEKSIEENYNEKFEIKKLEKDKKEEIKEKKQQHRQKVEYDYEIEKEYEDDDEKEDDNDEDENEEDDNDEDENEEDDNDEDEYENDEEDENEDENDVESEDKEYEYDIFGNSKKEKEYSYNNKMNFKKKIMKDINDSFMYNILNDEILKIYEFLKNEEKFSNYDFLKMICKISKNKSKNYYDRCIQKIENKILSKRDQFESHPFQTSFKNILKNYANIFIFYLEYNKICCSCCNRKLTYACPVFFIKPFYNSADLWNNCFFNFMRVNNFGWLGKLYFNNFSNPIDILKNEENDELKMKKIKESNKLFIKNQNEKRKKDFLQINKSNSNNATVLQNEKYILNHIKESENFNSYRYTNMIEGRRLKKKRKELNFNNFYFKGEREENSINLIMENICENFCNLSENYIEKDILVLQLGSYCVSSVYYWHVFHHYKFFITKIIYITSLGLYKKNKDLFKEPLLLAYVISKKLYKKLYEDFKVLMNIDISQIKNKLDECDLFIK</sequence>
<keyword evidence="3" id="KW-1185">Reference proteome</keyword>
<reference evidence="2" key="1">
    <citation type="submission" date="2015-04" db="EMBL/GenBank/DDBJ databases">
        <authorList>
            <consortium name="Pathogen Informatics"/>
        </authorList>
    </citation>
    <scope>NUCLEOTIDE SEQUENCE [LARGE SCALE GENOMIC DNA]</scope>
    <source>
        <strain evidence="2">8A</strain>
    </source>
</reference>
<feature type="compositionally biased region" description="Basic residues" evidence="1">
    <location>
        <begin position="418"/>
        <end position="428"/>
    </location>
</feature>
<protein>
    <recommendedName>
        <fullName evidence="4">DUF4211 domain-containing protein</fullName>
    </recommendedName>
</protein>
<evidence type="ECO:0000256" key="1">
    <source>
        <dbReference type="SAM" id="MobiDB-lite"/>
    </source>
</evidence>
<dbReference type="OMA" id="YDFLKMI"/>
<gene>
    <name evidence="2" type="ORF">PGAL8A_00163800</name>
</gene>
<accession>A0A1J1GN79</accession>
<proteinExistence type="predicted"/>
<evidence type="ECO:0000313" key="2">
    <source>
        <dbReference type="EMBL" id="CRG93929.1"/>
    </source>
</evidence>
<name>A0A1J1GN79_PLAGA</name>
<feature type="region of interest" description="Disordered" evidence="1">
    <location>
        <begin position="411"/>
        <end position="450"/>
    </location>
</feature>
<evidence type="ECO:0008006" key="4">
    <source>
        <dbReference type="Google" id="ProtNLM"/>
    </source>
</evidence>
<feature type="compositionally biased region" description="Basic and acidic residues" evidence="1">
    <location>
        <begin position="429"/>
        <end position="442"/>
    </location>
</feature>
<dbReference type="OrthoDB" id="387164at2759"/>
<comment type="caution">
    <text evidence="2">The sequence shown here is derived from an EMBL/GenBank/DDBJ whole genome shotgun (WGS) entry which is preliminary data.</text>
</comment>
<organism evidence="2 3">
    <name type="scientific">Plasmodium gallinaceum</name>
    <dbReference type="NCBI Taxonomy" id="5849"/>
    <lineage>
        <taxon>Eukaryota</taxon>
        <taxon>Sar</taxon>
        <taxon>Alveolata</taxon>
        <taxon>Apicomplexa</taxon>
        <taxon>Aconoidasida</taxon>
        <taxon>Haemosporida</taxon>
        <taxon>Plasmodiidae</taxon>
        <taxon>Plasmodium</taxon>
        <taxon>Plasmodium (Haemamoeba)</taxon>
    </lineage>
</organism>
<dbReference type="AlphaFoldDB" id="A0A1J1GN79"/>
<dbReference type="RefSeq" id="XP_028526750.1">
    <property type="nucleotide sequence ID" value="XM_028675194.1"/>
</dbReference>
<dbReference type="EMBL" id="CVMV01000019">
    <property type="protein sequence ID" value="CRG93929.1"/>
    <property type="molecule type" value="Genomic_DNA"/>
</dbReference>